<dbReference type="Gene3D" id="1.20.58.220">
    <property type="entry name" value="Phosphate transport system protein phou homolog 2, domain 2"/>
    <property type="match status" value="1"/>
</dbReference>
<keyword evidence="4 7" id="KW-1133">Transmembrane helix</keyword>
<name>A0A4P6K609_KTERU</name>
<feature type="domain" description="PhoU" evidence="8">
    <location>
        <begin position="348"/>
        <end position="430"/>
    </location>
</feature>
<dbReference type="NCBIfam" id="NF037997">
    <property type="entry name" value="Na_Pi_symport"/>
    <property type="match status" value="1"/>
</dbReference>
<keyword evidence="10" id="KW-1185">Reference proteome</keyword>
<evidence type="ECO:0000256" key="7">
    <source>
        <dbReference type="SAM" id="Phobius"/>
    </source>
</evidence>
<organism evidence="9 10">
    <name type="scientific">Ktedonosporobacter rubrisoli</name>
    <dbReference type="NCBI Taxonomy" id="2509675"/>
    <lineage>
        <taxon>Bacteria</taxon>
        <taxon>Bacillati</taxon>
        <taxon>Chloroflexota</taxon>
        <taxon>Ktedonobacteria</taxon>
        <taxon>Ktedonobacterales</taxon>
        <taxon>Ktedonosporobacteraceae</taxon>
        <taxon>Ktedonosporobacter</taxon>
    </lineage>
</organism>
<evidence type="ECO:0000256" key="2">
    <source>
        <dbReference type="ARBA" id="ARBA00022475"/>
    </source>
</evidence>
<dbReference type="InterPro" id="IPR026022">
    <property type="entry name" value="PhoU_dom"/>
</dbReference>
<feature type="transmembrane region" description="Helical" evidence="7">
    <location>
        <begin position="107"/>
        <end position="128"/>
    </location>
</feature>
<sequence>MFAAISPTAVLAFIFTGVVLLLYGVRLLSETFQHSTDGLIKRALGQLINNPGAAFGIGVLATTLMQSSSAMSSLLIGLVSADVLPLTAAIIVLLGSNVGSTLAVQLLVLHITDYAPIILGLGCAIALFTYRSSWKRAGRACFAFGLIVLGLTFISTGSQPIASNSVTALLFKDLSDAPLVLLLIGTLLALILSSSAASVGLIVALAAHGVLPVEAALALMLGANVGTTVIALLSATSNGTLVGRRLALIHTGTKLLGALVAFMLLPLLAGLLAHILPDAGVQVAAAHLAFNCLLALLCVPLAGKLATLAERLLPEQKSAEGKVYGPRYLDIKTLSKPAIALGLATHEILHMADVALEMLEGSIQALEEYRNPKLQQNIEALDDQLDELNAAIKGFLTQLDETALTEEQARQEIALLYITADLEAIGDVITRRFMSLAARRWRDHISFSEEGWEDLVGYHRQVLEALQEGLVLLTVHSPALATEFLERTAHLDELKRELHLRHIRRLHQGIPSSRTSSALHLDMLDTLGMILSHATNMAYVMQEARAVK</sequence>
<dbReference type="GO" id="GO:0044341">
    <property type="term" value="P:sodium-dependent phosphate transport"/>
    <property type="evidence" value="ECO:0007669"/>
    <property type="project" value="InterPro"/>
</dbReference>
<reference evidence="9 10" key="1">
    <citation type="submission" date="2019-01" db="EMBL/GenBank/DDBJ databases">
        <title>Ktedonosporobacter rubrisoli SCAWS-G2.</title>
        <authorList>
            <person name="Huang Y."/>
            <person name="Yan B."/>
        </authorList>
    </citation>
    <scope>NUCLEOTIDE SEQUENCE [LARGE SCALE GENOMIC DNA]</scope>
    <source>
        <strain evidence="9 10">SCAWS-G2</strain>
    </source>
</reference>
<dbReference type="InterPro" id="IPR003841">
    <property type="entry name" value="Na/Pi_transpt"/>
</dbReference>
<dbReference type="KEGG" id="kbs:EPA93_00560"/>
<keyword evidence="6" id="KW-0175">Coiled coil</keyword>
<protein>
    <submittedName>
        <fullName evidence="9">Na/Pi cotransporter family protein</fullName>
    </submittedName>
</protein>
<keyword evidence="3 7" id="KW-0812">Transmembrane</keyword>
<feature type="transmembrane region" description="Helical" evidence="7">
    <location>
        <begin position="255"/>
        <end position="276"/>
    </location>
</feature>
<evidence type="ECO:0000256" key="5">
    <source>
        <dbReference type="ARBA" id="ARBA00023136"/>
    </source>
</evidence>
<gene>
    <name evidence="9" type="ORF">EPA93_00560</name>
</gene>
<dbReference type="AlphaFoldDB" id="A0A4P6K609"/>
<evidence type="ECO:0000313" key="9">
    <source>
        <dbReference type="EMBL" id="QBD83330.1"/>
    </source>
</evidence>
<feature type="transmembrane region" description="Helical" evidence="7">
    <location>
        <begin position="74"/>
        <end position="95"/>
    </location>
</feature>
<keyword evidence="2" id="KW-1003">Cell membrane</keyword>
<evidence type="ECO:0000256" key="3">
    <source>
        <dbReference type="ARBA" id="ARBA00022692"/>
    </source>
</evidence>
<dbReference type="Pfam" id="PF01895">
    <property type="entry name" value="PhoU"/>
    <property type="match status" value="1"/>
</dbReference>
<dbReference type="EMBL" id="CP035758">
    <property type="protein sequence ID" value="QBD83330.1"/>
    <property type="molecule type" value="Genomic_DNA"/>
</dbReference>
<accession>A0A4P6K609</accession>
<evidence type="ECO:0000256" key="1">
    <source>
        <dbReference type="ARBA" id="ARBA00004651"/>
    </source>
</evidence>
<keyword evidence="5 7" id="KW-0472">Membrane</keyword>
<evidence type="ECO:0000259" key="8">
    <source>
        <dbReference type="Pfam" id="PF01895"/>
    </source>
</evidence>
<feature type="coiled-coil region" evidence="6">
    <location>
        <begin position="371"/>
        <end position="398"/>
    </location>
</feature>
<dbReference type="Pfam" id="PF02690">
    <property type="entry name" value="Na_Pi_cotrans"/>
    <property type="match status" value="1"/>
</dbReference>
<dbReference type="Proteomes" id="UP000290365">
    <property type="component" value="Chromosome"/>
</dbReference>
<dbReference type="PANTHER" id="PTHR10010">
    <property type="entry name" value="SOLUTE CARRIER FAMILY 34 SODIUM PHOSPHATE , MEMBER 2-RELATED"/>
    <property type="match status" value="1"/>
</dbReference>
<feature type="transmembrane region" description="Helical" evidence="7">
    <location>
        <begin position="6"/>
        <end position="25"/>
    </location>
</feature>
<evidence type="ECO:0000256" key="6">
    <source>
        <dbReference type="SAM" id="Coils"/>
    </source>
</evidence>
<dbReference type="SUPFAM" id="SSF109755">
    <property type="entry name" value="PhoU-like"/>
    <property type="match status" value="1"/>
</dbReference>
<dbReference type="InterPro" id="IPR038078">
    <property type="entry name" value="PhoU-like_sf"/>
</dbReference>
<proteinExistence type="predicted"/>
<feature type="transmembrane region" description="Helical" evidence="7">
    <location>
        <begin position="288"/>
        <end position="309"/>
    </location>
</feature>
<comment type="subcellular location">
    <subcellularLocation>
        <location evidence="1">Cell membrane</location>
        <topology evidence="1">Multi-pass membrane protein</topology>
    </subcellularLocation>
</comment>
<dbReference type="GO" id="GO:0005886">
    <property type="term" value="C:plasma membrane"/>
    <property type="evidence" value="ECO:0007669"/>
    <property type="project" value="UniProtKB-SubCell"/>
</dbReference>
<dbReference type="PANTHER" id="PTHR10010:SF46">
    <property type="entry name" value="SODIUM-DEPENDENT PHOSPHATE TRANSPORT PROTEIN 2B"/>
    <property type="match status" value="1"/>
</dbReference>
<feature type="transmembrane region" description="Helical" evidence="7">
    <location>
        <begin position="140"/>
        <end position="159"/>
    </location>
</feature>
<dbReference type="GO" id="GO:0005436">
    <property type="term" value="F:sodium:phosphate symporter activity"/>
    <property type="evidence" value="ECO:0007669"/>
    <property type="project" value="InterPro"/>
</dbReference>
<feature type="transmembrane region" description="Helical" evidence="7">
    <location>
        <begin position="179"/>
        <end position="203"/>
    </location>
</feature>
<evidence type="ECO:0000256" key="4">
    <source>
        <dbReference type="ARBA" id="ARBA00022989"/>
    </source>
</evidence>
<evidence type="ECO:0000313" key="10">
    <source>
        <dbReference type="Proteomes" id="UP000290365"/>
    </source>
</evidence>
<feature type="transmembrane region" description="Helical" evidence="7">
    <location>
        <begin position="215"/>
        <end position="235"/>
    </location>
</feature>
<dbReference type="OrthoDB" id="9763003at2"/>